<organism evidence="2 3">
    <name type="scientific">Parelaphostrongylus tenuis</name>
    <name type="common">Meningeal worm</name>
    <dbReference type="NCBI Taxonomy" id="148309"/>
    <lineage>
        <taxon>Eukaryota</taxon>
        <taxon>Metazoa</taxon>
        <taxon>Ecdysozoa</taxon>
        <taxon>Nematoda</taxon>
        <taxon>Chromadorea</taxon>
        <taxon>Rhabditida</taxon>
        <taxon>Rhabditina</taxon>
        <taxon>Rhabditomorpha</taxon>
        <taxon>Strongyloidea</taxon>
        <taxon>Metastrongylidae</taxon>
        <taxon>Parelaphostrongylus</taxon>
    </lineage>
</organism>
<gene>
    <name evidence="2" type="ORF">KIN20_021222</name>
</gene>
<dbReference type="AlphaFoldDB" id="A0AAD5QRG4"/>
<dbReference type="Proteomes" id="UP001196413">
    <property type="component" value="Unassembled WGS sequence"/>
</dbReference>
<comment type="caution">
    <text evidence="2">The sequence shown here is derived from an EMBL/GenBank/DDBJ whole genome shotgun (WGS) entry which is preliminary data.</text>
</comment>
<feature type="region of interest" description="Disordered" evidence="1">
    <location>
        <begin position="1"/>
        <end position="37"/>
    </location>
</feature>
<proteinExistence type="predicted"/>
<feature type="compositionally biased region" description="Basic and acidic residues" evidence="1">
    <location>
        <begin position="1"/>
        <end position="16"/>
    </location>
</feature>
<keyword evidence="3" id="KW-1185">Reference proteome</keyword>
<evidence type="ECO:0000313" key="2">
    <source>
        <dbReference type="EMBL" id="KAJ1361858.1"/>
    </source>
</evidence>
<sequence>MDKMERHRMNLDDIRNAETVQQESTTASADIESEGHEQVKSHFTDFFSGQRALSEKMAFNHCHQTVEYQ</sequence>
<evidence type="ECO:0000313" key="3">
    <source>
        <dbReference type="Proteomes" id="UP001196413"/>
    </source>
</evidence>
<reference evidence="2" key="1">
    <citation type="submission" date="2021-06" db="EMBL/GenBank/DDBJ databases">
        <title>Parelaphostrongylus tenuis whole genome reference sequence.</title>
        <authorList>
            <person name="Garwood T.J."/>
            <person name="Larsen P.A."/>
            <person name="Fountain-Jones N.M."/>
            <person name="Garbe J.R."/>
            <person name="Macchietto M.G."/>
            <person name="Kania S.A."/>
            <person name="Gerhold R.W."/>
            <person name="Richards J.E."/>
            <person name="Wolf T.M."/>
        </authorList>
    </citation>
    <scope>NUCLEOTIDE SEQUENCE</scope>
    <source>
        <strain evidence="2">MNPRO001-30</strain>
        <tissue evidence="2">Meninges</tissue>
    </source>
</reference>
<accession>A0AAD5QRG4</accession>
<evidence type="ECO:0000256" key="1">
    <source>
        <dbReference type="SAM" id="MobiDB-lite"/>
    </source>
</evidence>
<name>A0AAD5QRG4_PARTN</name>
<dbReference type="EMBL" id="JAHQIW010004280">
    <property type="protein sequence ID" value="KAJ1361858.1"/>
    <property type="molecule type" value="Genomic_DNA"/>
</dbReference>
<protein>
    <submittedName>
        <fullName evidence="2">Uncharacterized protein</fullName>
    </submittedName>
</protein>
<feature type="compositionally biased region" description="Polar residues" evidence="1">
    <location>
        <begin position="18"/>
        <end position="28"/>
    </location>
</feature>